<protein>
    <submittedName>
        <fullName evidence="7">Vacuolar transporter chaperone</fullName>
    </submittedName>
</protein>
<keyword evidence="2 5" id="KW-0812">Transmembrane</keyword>
<evidence type="ECO:0000256" key="2">
    <source>
        <dbReference type="ARBA" id="ARBA00022692"/>
    </source>
</evidence>
<name>A0A8H7EUF7_9FUNG</name>
<dbReference type="OrthoDB" id="2243669at2759"/>
<dbReference type="PANTHER" id="PTHR46140:SF1">
    <property type="entry name" value="VACUOLAR TRANSPORTER CHAPERONE COMPLEX SUBUNIT 4-RELATED"/>
    <property type="match status" value="1"/>
</dbReference>
<dbReference type="EMBL" id="JABAYA010000047">
    <property type="protein sequence ID" value="KAF7727922.1"/>
    <property type="molecule type" value="Genomic_DNA"/>
</dbReference>
<dbReference type="GO" id="GO:0000329">
    <property type="term" value="C:fungal-type vacuole membrane"/>
    <property type="evidence" value="ECO:0007669"/>
    <property type="project" value="TreeGrafter"/>
</dbReference>
<keyword evidence="3 5" id="KW-1133">Transmembrane helix</keyword>
<keyword evidence="4 5" id="KW-0472">Membrane</keyword>
<dbReference type="Pfam" id="PF02656">
    <property type="entry name" value="DUF202"/>
    <property type="match status" value="1"/>
</dbReference>
<dbReference type="InterPro" id="IPR003807">
    <property type="entry name" value="DUF202"/>
</dbReference>
<dbReference type="GO" id="GO:0033254">
    <property type="term" value="C:vacuolar transporter chaperone complex"/>
    <property type="evidence" value="ECO:0007669"/>
    <property type="project" value="TreeGrafter"/>
</dbReference>
<proteinExistence type="predicted"/>
<evidence type="ECO:0000259" key="6">
    <source>
        <dbReference type="Pfam" id="PF02656"/>
    </source>
</evidence>
<comment type="caution">
    <text evidence="7">The sequence shown here is derived from an EMBL/GenBank/DDBJ whole genome shotgun (WGS) entry which is preliminary data.</text>
</comment>
<evidence type="ECO:0000256" key="4">
    <source>
        <dbReference type="ARBA" id="ARBA00023136"/>
    </source>
</evidence>
<dbReference type="InterPro" id="IPR051572">
    <property type="entry name" value="VTC_Complex_Subunit"/>
</dbReference>
<evidence type="ECO:0000256" key="5">
    <source>
        <dbReference type="SAM" id="Phobius"/>
    </source>
</evidence>
<reference evidence="7" key="1">
    <citation type="submission" date="2020-01" db="EMBL/GenBank/DDBJ databases">
        <title>Genome Sequencing of Three Apophysomyces-Like Fungal Strains Confirms a Novel Fungal Genus in the Mucoromycota with divergent Burkholderia-like Endosymbiotic Bacteria.</title>
        <authorList>
            <person name="Stajich J.E."/>
            <person name="Macias A.M."/>
            <person name="Carter-House D."/>
            <person name="Lovett B."/>
            <person name="Kasson L.R."/>
            <person name="Berry K."/>
            <person name="Grigoriev I."/>
            <person name="Chang Y."/>
            <person name="Spatafora J."/>
            <person name="Kasson M.T."/>
        </authorList>
    </citation>
    <scope>NUCLEOTIDE SEQUENCE</scope>
    <source>
        <strain evidence="7">NRRL A-21654</strain>
    </source>
</reference>
<evidence type="ECO:0000256" key="1">
    <source>
        <dbReference type="ARBA" id="ARBA00004127"/>
    </source>
</evidence>
<evidence type="ECO:0000256" key="3">
    <source>
        <dbReference type="ARBA" id="ARBA00022989"/>
    </source>
</evidence>
<comment type="subcellular location">
    <subcellularLocation>
        <location evidence="1">Endomembrane system</location>
        <topology evidence="1">Multi-pass membrane protein</topology>
    </subcellularLocation>
</comment>
<organism evidence="7 8">
    <name type="scientific">Apophysomyces ossiformis</name>
    <dbReference type="NCBI Taxonomy" id="679940"/>
    <lineage>
        <taxon>Eukaryota</taxon>
        <taxon>Fungi</taxon>
        <taxon>Fungi incertae sedis</taxon>
        <taxon>Mucoromycota</taxon>
        <taxon>Mucoromycotina</taxon>
        <taxon>Mucoromycetes</taxon>
        <taxon>Mucorales</taxon>
        <taxon>Mucorineae</taxon>
        <taxon>Mucoraceae</taxon>
        <taxon>Apophysomyces</taxon>
    </lineage>
</organism>
<accession>A0A8H7EUF7</accession>
<dbReference type="GO" id="GO:0012505">
    <property type="term" value="C:endomembrane system"/>
    <property type="evidence" value="ECO:0007669"/>
    <property type="project" value="UniProtKB-SubCell"/>
</dbReference>
<feature type="transmembrane region" description="Helical" evidence="5">
    <location>
        <begin position="33"/>
        <end position="53"/>
    </location>
</feature>
<feature type="transmembrane region" description="Helical" evidence="5">
    <location>
        <begin position="60"/>
        <end position="78"/>
    </location>
</feature>
<dbReference type="PANTHER" id="PTHR46140">
    <property type="entry name" value="VACUOLAR TRANSPORTER CHAPERONE 1-RELATED"/>
    <property type="match status" value="1"/>
</dbReference>
<dbReference type="Proteomes" id="UP000605846">
    <property type="component" value="Unassembled WGS sequence"/>
</dbReference>
<feature type="transmembrane region" description="Helical" evidence="5">
    <location>
        <begin position="98"/>
        <end position="118"/>
    </location>
</feature>
<gene>
    <name evidence="7" type="primary">VTC1</name>
    <name evidence="7" type="ORF">EC973_006921</name>
</gene>
<dbReference type="AlphaFoldDB" id="A0A8H7EUF7"/>
<evidence type="ECO:0000313" key="7">
    <source>
        <dbReference type="EMBL" id="KAF7727922.1"/>
    </source>
</evidence>
<feature type="domain" description="DUF202" evidence="6">
    <location>
        <begin position="24"/>
        <end position="85"/>
    </location>
</feature>
<evidence type="ECO:0000313" key="8">
    <source>
        <dbReference type="Proteomes" id="UP000605846"/>
    </source>
</evidence>
<sequence length="126" mass="14146">MSSTSPLESAAGKRIALPVRVEPKVFFANERTFLSWLNFTVVLGGLAMGLLNFGDRIGRMSALLFTFIAMGVMLYALYTFHWRATKIRNREAAPYDDRVGPTVLCIFLLAAVIVNFYLRLDGNEHL</sequence>
<keyword evidence="8" id="KW-1185">Reference proteome</keyword>